<keyword evidence="1" id="KW-1133">Transmembrane helix</keyword>
<feature type="transmembrane region" description="Helical" evidence="1">
    <location>
        <begin position="45"/>
        <end position="68"/>
    </location>
</feature>
<gene>
    <name evidence="2" type="ORF">BT63DRAFT_442986</name>
</gene>
<keyword evidence="1" id="KW-0812">Transmembrane</keyword>
<name>A0A6A6U3V0_9PEZI</name>
<sequence>MARAFILVIFGMLTSIGIVSKRPGLKMRVIILLVSSGSCQSYNGHAFLSILLVLLDVVYSSLIMFVFFL</sequence>
<keyword evidence="3" id="KW-1185">Reference proteome</keyword>
<reference evidence="2" key="1">
    <citation type="journal article" date="2020" name="Stud. Mycol.">
        <title>101 Dothideomycetes genomes: a test case for predicting lifestyles and emergence of pathogens.</title>
        <authorList>
            <person name="Haridas S."/>
            <person name="Albert R."/>
            <person name="Binder M."/>
            <person name="Bloem J."/>
            <person name="Labutti K."/>
            <person name="Salamov A."/>
            <person name="Andreopoulos B."/>
            <person name="Baker S."/>
            <person name="Barry K."/>
            <person name="Bills G."/>
            <person name="Bluhm B."/>
            <person name="Cannon C."/>
            <person name="Castanera R."/>
            <person name="Culley D."/>
            <person name="Daum C."/>
            <person name="Ezra D."/>
            <person name="Gonzalez J."/>
            <person name="Henrissat B."/>
            <person name="Kuo A."/>
            <person name="Liang C."/>
            <person name="Lipzen A."/>
            <person name="Lutzoni F."/>
            <person name="Magnuson J."/>
            <person name="Mondo S."/>
            <person name="Nolan M."/>
            <person name="Ohm R."/>
            <person name="Pangilinan J."/>
            <person name="Park H.-J."/>
            <person name="Ramirez L."/>
            <person name="Alfaro M."/>
            <person name="Sun H."/>
            <person name="Tritt A."/>
            <person name="Yoshinaga Y."/>
            <person name="Zwiers L.-H."/>
            <person name="Turgeon B."/>
            <person name="Goodwin S."/>
            <person name="Spatafora J."/>
            <person name="Crous P."/>
            <person name="Grigoriev I."/>
        </authorList>
    </citation>
    <scope>NUCLEOTIDE SEQUENCE</scope>
    <source>
        <strain evidence="2">CBS 115976</strain>
    </source>
</reference>
<organism evidence="2 3">
    <name type="scientific">Microthyrium microscopicum</name>
    <dbReference type="NCBI Taxonomy" id="703497"/>
    <lineage>
        <taxon>Eukaryota</taxon>
        <taxon>Fungi</taxon>
        <taxon>Dikarya</taxon>
        <taxon>Ascomycota</taxon>
        <taxon>Pezizomycotina</taxon>
        <taxon>Dothideomycetes</taxon>
        <taxon>Dothideomycetes incertae sedis</taxon>
        <taxon>Microthyriales</taxon>
        <taxon>Microthyriaceae</taxon>
        <taxon>Microthyrium</taxon>
    </lineage>
</organism>
<dbReference type="AlphaFoldDB" id="A0A6A6U3V0"/>
<proteinExistence type="predicted"/>
<keyword evidence="1" id="KW-0472">Membrane</keyword>
<dbReference type="Proteomes" id="UP000799302">
    <property type="component" value="Unassembled WGS sequence"/>
</dbReference>
<evidence type="ECO:0000256" key="1">
    <source>
        <dbReference type="SAM" id="Phobius"/>
    </source>
</evidence>
<evidence type="ECO:0000313" key="2">
    <source>
        <dbReference type="EMBL" id="KAF2665624.1"/>
    </source>
</evidence>
<dbReference type="EMBL" id="MU004240">
    <property type="protein sequence ID" value="KAF2665624.1"/>
    <property type="molecule type" value="Genomic_DNA"/>
</dbReference>
<protein>
    <submittedName>
        <fullName evidence="2">Uncharacterized protein</fullName>
    </submittedName>
</protein>
<evidence type="ECO:0000313" key="3">
    <source>
        <dbReference type="Proteomes" id="UP000799302"/>
    </source>
</evidence>
<accession>A0A6A6U3V0</accession>